<organism evidence="2 3">
    <name type="scientific">Gonapodya prolifera (strain JEL478)</name>
    <name type="common">Monoblepharis prolifera</name>
    <dbReference type="NCBI Taxonomy" id="1344416"/>
    <lineage>
        <taxon>Eukaryota</taxon>
        <taxon>Fungi</taxon>
        <taxon>Fungi incertae sedis</taxon>
        <taxon>Chytridiomycota</taxon>
        <taxon>Chytridiomycota incertae sedis</taxon>
        <taxon>Monoblepharidomycetes</taxon>
        <taxon>Monoblepharidales</taxon>
        <taxon>Gonapodyaceae</taxon>
        <taxon>Gonapodya</taxon>
    </lineage>
</organism>
<protein>
    <submittedName>
        <fullName evidence="2">Uncharacterized protein</fullName>
    </submittedName>
</protein>
<proteinExistence type="predicted"/>
<gene>
    <name evidence="2" type="ORF">M427DRAFT_36607</name>
</gene>
<keyword evidence="3" id="KW-1185">Reference proteome</keyword>
<sequence length="169" mass="17481">MQGYDRTREGLVGAPVGPTGTGMQGYDRTRDGLVEAPGAFPGDTITASQEGLGPAPDVTVKKHVQREKVLGEESVSIATIFTSCVNIFVKLRARADFPTPDLPVADPTCDPSSPGVPDLAYVLGTAMAPGQDPSAPTSDTLDTTDWAGGGTAGCPSPGGGRYQVMTMRR</sequence>
<evidence type="ECO:0000313" key="2">
    <source>
        <dbReference type="EMBL" id="KXS10796.1"/>
    </source>
</evidence>
<dbReference type="Proteomes" id="UP000070544">
    <property type="component" value="Unassembled WGS sequence"/>
</dbReference>
<evidence type="ECO:0000256" key="1">
    <source>
        <dbReference type="SAM" id="MobiDB-lite"/>
    </source>
</evidence>
<dbReference type="AlphaFoldDB" id="A0A139A1Y4"/>
<feature type="region of interest" description="Disordered" evidence="1">
    <location>
        <begin position="1"/>
        <end position="24"/>
    </location>
</feature>
<evidence type="ECO:0000313" key="3">
    <source>
        <dbReference type="Proteomes" id="UP000070544"/>
    </source>
</evidence>
<name>A0A139A1Y4_GONPJ</name>
<reference evidence="2 3" key="1">
    <citation type="journal article" date="2015" name="Genome Biol. Evol.">
        <title>Phylogenomic analyses indicate that early fungi evolved digesting cell walls of algal ancestors of land plants.</title>
        <authorList>
            <person name="Chang Y."/>
            <person name="Wang S."/>
            <person name="Sekimoto S."/>
            <person name="Aerts A.L."/>
            <person name="Choi C."/>
            <person name="Clum A."/>
            <person name="LaButti K.M."/>
            <person name="Lindquist E.A."/>
            <person name="Yee Ngan C."/>
            <person name="Ohm R.A."/>
            <person name="Salamov A.A."/>
            <person name="Grigoriev I.V."/>
            <person name="Spatafora J.W."/>
            <person name="Berbee M.L."/>
        </authorList>
    </citation>
    <scope>NUCLEOTIDE SEQUENCE [LARGE SCALE GENOMIC DNA]</scope>
    <source>
        <strain evidence="2 3">JEL478</strain>
    </source>
</reference>
<accession>A0A139A1Y4</accession>
<dbReference type="EMBL" id="KQ965814">
    <property type="protein sequence ID" value="KXS10796.1"/>
    <property type="molecule type" value="Genomic_DNA"/>
</dbReference>